<dbReference type="OrthoDB" id="9805537at2"/>
<dbReference type="GO" id="GO:0046872">
    <property type="term" value="F:metal ion binding"/>
    <property type="evidence" value="ECO:0007669"/>
    <property type="project" value="UniProtKB-KW"/>
</dbReference>
<evidence type="ECO:0000256" key="1">
    <source>
        <dbReference type="ARBA" id="ARBA00001966"/>
    </source>
</evidence>
<comment type="pathway">
    <text evidence="2">Carbohydrate biosynthesis; gluconeogenesis.</text>
</comment>
<dbReference type="PANTHER" id="PTHR30182">
    <property type="entry name" value="L-SERINE DEHYDRATASE"/>
    <property type="match status" value="1"/>
</dbReference>
<reference evidence="13 14" key="1">
    <citation type="submission" date="2013-04" db="EMBL/GenBank/DDBJ databases">
        <title>The Genome Sequence of Treponema maltophilum ATCC 51939.</title>
        <authorList>
            <consortium name="The Broad Institute Genomics Platform"/>
            <person name="Earl A."/>
            <person name="Ward D."/>
            <person name="Feldgarden M."/>
            <person name="Gevers D."/>
            <person name="Leonetti C."/>
            <person name="Blanton J.M."/>
            <person name="Dewhirst F.E."/>
            <person name="Izard J."/>
            <person name="Walker B."/>
            <person name="Young S."/>
            <person name="Zeng Q."/>
            <person name="Gargeya S."/>
            <person name="Fitzgerald M."/>
            <person name="Haas B."/>
            <person name="Abouelleil A."/>
            <person name="Allen A.W."/>
            <person name="Alvarado L."/>
            <person name="Arachchi H.M."/>
            <person name="Berlin A.M."/>
            <person name="Chapman S.B."/>
            <person name="Gainer-Dewar J."/>
            <person name="Goldberg J."/>
            <person name="Griggs A."/>
            <person name="Gujja S."/>
            <person name="Hansen M."/>
            <person name="Howarth C."/>
            <person name="Imamovic A."/>
            <person name="Ireland A."/>
            <person name="Larimer J."/>
            <person name="McCowan C."/>
            <person name="Murphy C."/>
            <person name="Pearson M."/>
            <person name="Poon T.W."/>
            <person name="Priest M."/>
            <person name="Roberts A."/>
            <person name="Saif S."/>
            <person name="Shea T."/>
            <person name="Sisk P."/>
            <person name="Sykes S."/>
            <person name="Wortman J."/>
            <person name="Nusbaum C."/>
            <person name="Birren B."/>
        </authorList>
    </citation>
    <scope>NUCLEOTIDE SEQUENCE [LARGE SCALE GENOMIC DNA]</scope>
    <source>
        <strain evidence="13 14">ATCC 51939</strain>
    </source>
</reference>
<evidence type="ECO:0000256" key="8">
    <source>
        <dbReference type="ARBA" id="ARBA00023014"/>
    </source>
</evidence>
<keyword evidence="6 11" id="KW-0479">Metal-binding</keyword>
<comment type="catalytic activity">
    <reaction evidence="10 11">
        <text>L-serine = pyruvate + NH4(+)</text>
        <dbReference type="Rhea" id="RHEA:19169"/>
        <dbReference type="ChEBI" id="CHEBI:15361"/>
        <dbReference type="ChEBI" id="CHEBI:28938"/>
        <dbReference type="ChEBI" id="CHEBI:33384"/>
        <dbReference type="EC" id="4.3.1.17"/>
    </reaction>
</comment>
<keyword evidence="8 11" id="KW-0411">Iron-sulfur</keyword>
<comment type="caution">
    <text evidence="13">The sequence shown here is derived from an EMBL/GenBank/DDBJ whole genome shotgun (WGS) entry which is preliminary data.</text>
</comment>
<organism evidence="13 14">
    <name type="scientific">Treponema maltophilum ATCC 51939</name>
    <dbReference type="NCBI Taxonomy" id="1125699"/>
    <lineage>
        <taxon>Bacteria</taxon>
        <taxon>Pseudomonadati</taxon>
        <taxon>Spirochaetota</taxon>
        <taxon>Spirochaetia</taxon>
        <taxon>Spirochaetales</taxon>
        <taxon>Treponemataceae</taxon>
        <taxon>Treponema</taxon>
    </lineage>
</organism>
<accession>S3K1T2</accession>
<dbReference type="InterPro" id="IPR005130">
    <property type="entry name" value="Ser_deHydtase-like_asu"/>
</dbReference>
<sequence>MYQNFEQLLSLCSEKKEALWRIILENECTVQNTTENAVFAELDKRFTVMEESAAKALDKPLATAGNLISGYACRHNAYNKKTPGLCGTFINRVIALALSVSEVNASMGRICAAPTAGASGIIPAVLIALKEREVFSSSADTAGAAGRKKILKALLTASGIGAVIVKNATVSGAEGGCQAECASAAGMASAAAVEFAGGTPAQSLDAFCFCLMNAMGLICDPVAGLVQVPCAQRNASQAVNALLSADMALAGMTSPIPADEVLEAMYRVGKMLPFELKETARGGIAATKTGKLLRKTLLNG</sequence>
<dbReference type="eggNOG" id="COG1760">
    <property type="taxonomic scope" value="Bacteria"/>
</dbReference>
<feature type="domain" description="Serine dehydratase-like alpha subunit" evidence="12">
    <location>
        <begin position="16"/>
        <end position="285"/>
    </location>
</feature>
<dbReference type="RefSeq" id="WP_016524475.1">
    <property type="nucleotide sequence ID" value="NZ_KE332518.1"/>
</dbReference>
<evidence type="ECO:0000256" key="9">
    <source>
        <dbReference type="ARBA" id="ARBA00023239"/>
    </source>
</evidence>
<keyword evidence="5 11" id="KW-0004">4Fe-4S</keyword>
<dbReference type="EC" id="4.3.1.17" evidence="11"/>
<dbReference type="STRING" id="1125699.HMPREF9194_00172"/>
<dbReference type="EMBL" id="ATFF01000002">
    <property type="protein sequence ID" value="EPF32178.1"/>
    <property type="molecule type" value="Genomic_DNA"/>
</dbReference>
<proteinExistence type="inferred from homology"/>
<evidence type="ECO:0000256" key="3">
    <source>
        <dbReference type="ARBA" id="ARBA00008636"/>
    </source>
</evidence>
<dbReference type="HOGENOM" id="CLU_022305_2_0_12"/>
<evidence type="ECO:0000256" key="11">
    <source>
        <dbReference type="RuleBase" id="RU366059"/>
    </source>
</evidence>
<evidence type="ECO:0000256" key="10">
    <source>
        <dbReference type="ARBA" id="ARBA00049406"/>
    </source>
</evidence>
<dbReference type="Proteomes" id="UP000014541">
    <property type="component" value="Unassembled WGS sequence"/>
</dbReference>
<evidence type="ECO:0000256" key="2">
    <source>
        <dbReference type="ARBA" id="ARBA00004742"/>
    </source>
</evidence>
<dbReference type="AlphaFoldDB" id="S3K1T2"/>
<keyword evidence="4 11" id="KW-0312">Gluconeogenesis</keyword>
<comment type="similarity">
    <text evidence="3 11">Belongs to the iron-sulfur dependent L-serine dehydratase family.</text>
</comment>
<dbReference type="PANTHER" id="PTHR30182:SF1">
    <property type="entry name" value="L-SERINE DEHYDRATASE 1"/>
    <property type="match status" value="1"/>
</dbReference>
<evidence type="ECO:0000256" key="4">
    <source>
        <dbReference type="ARBA" id="ARBA00022432"/>
    </source>
</evidence>
<dbReference type="InterPro" id="IPR051318">
    <property type="entry name" value="Fe-S_L-Ser"/>
</dbReference>
<comment type="cofactor">
    <cofactor evidence="1 11">
        <name>[4Fe-4S] cluster</name>
        <dbReference type="ChEBI" id="CHEBI:49883"/>
    </cofactor>
</comment>
<evidence type="ECO:0000313" key="14">
    <source>
        <dbReference type="Proteomes" id="UP000014541"/>
    </source>
</evidence>
<protein>
    <recommendedName>
        <fullName evidence="11">L-serine dehydratase</fullName>
        <ecNumber evidence="11">4.3.1.17</ecNumber>
    </recommendedName>
</protein>
<dbReference type="NCBIfam" id="TIGR00718">
    <property type="entry name" value="sda_alpha"/>
    <property type="match status" value="1"/>
</dbReference>
<dbReference type="PATRIC" id="fig|1125699.3.peg.169"/>
<evidence type="ECO:0000259" key="12">
    <source>
        <dbReference type="Pfam" id="PF03313"/>
    </source>
</evidence>
<keyword evidence="7 11" id="KW-0408">Iron</keyword>
<name>S3K1T2_TREMA</name>
<keyword evidence="9 11" id="KW-0456">Lyase</keyword>
<evidence type="ECO:0000256" key="7">
    <source>
        <dbReference type="ARBA" id="ARBA00023004"/>
    </source>
</evidence>
<evidence type="ECO:0000313" key="13">
    <source>
        <dbReference type="EMBL" id="EPF32178.1"/>
    </source>
</evidence>
<dbReference type="GO" id="GO:0006094">
    <property type="term" value="P:gluconeogenesis"/>
    <property type="evidence" value="ECO:0007669"/>
    <property type="project" value="UniProtKB-KW"/>
</dbReference>
<dbReference type="Pfam" id="PF03313">
    <property type="entry name" value="SDH_alpha"/>
    <property type="match status" value="1"/>
</dbReference>
<dbReference type="GO" id="GO:0003941">
    <property type="term" value="F:L-serine ammonia-lyase activity"/>
    <property type="evidence" value="ECO:0007669"/>
    <property type="project" value="UniProtKB-UniRule"/>
</dbReference>
<evidence type="ECO:0000256" key="6">
    <source>
        <dbReference type="ARBA" id="ARBA00022723"/>
    </source>
</evidence>
<dbReference type="GO" id="GO:0051539">
    <property type="term" value="F:4 iron, 4 sulfur cluster binding"/>
    <property type="evidence" value="ECO:0007669"/>
    <property type="project" value="UniProtKB-UniRule"/>
</dbReference>
<keyword evidence="14" id="KW-1185">Reference proteome</keyword>
<gene>
    <name evidence="13" type="ORF">HMPREF9194_00172</name>
</gene>
<dbReference type="InterPro" id="IPR004642">
    <property type="entry name" value="Ser_deHydtase_asu"/>
</dbReference>
<evidence type="ECO:0000256" key="5">
    <source>
        <dbReference type="ARBA" id="ARBA00022485"/>
    </source>
</evidence>